<dbReference type="EMBL" id="JAAARO010000021">
    <property type="protein sequence ID" value="KAF5727991.1"/>
    <property type="molecule type" value="Genomic_DNA"/>
</dbReference>
<evidence type="ECO:0000256" key="1">
    <source>
        <dbReference type="SAM" id="SignalP"/>
    </source>
</evidence>
<feature type="chain" id="PRO_5029903127" evidence="1">
    <location>
        <begin position="20"/>
        <end position="143"/>
    </location>
</feature>
<evidence type="ECO:0000313" key="2">
    <source>
        <dbReference type="EMBL" id="KAF5727991.1"/>
    </source>
</evidence>
<keyword evidence="3" id="KW-1185">Reference proteome</keyword>
<dbReference type="Proteomes" id="UP000593562">
    <property type="component" value="Unassembled WGS sequence"/>
</dbReference>
<dbReference type="PANTHER" id="PTHR35318:SF2">
    <property type="entry name" value="OS08G0138900 PROTEIN"/>
    <property type="match status" value="1"/>
</dbReference>
<dbReference type="InParanoid" id="A0A7J7C1K1"/>
<accession>A0A7J7C1K1</accession>
<dbReference type="OrthoDB" id="1917265at2759"/>
<organism evidence="2 3">
    <name type="scientific">Tripterygium wilfordii</name>
    <name type="common">Thunder God vine</name>
    <dbReference type="NCBI Taxonomy" id="458696"/>
    <lineage>
        <taxon>Eukaryota</taxon>
        <taxon>Viridiplantae</taxon>
        <taxon>Streptophyta</taxon>
        <taxon>Embryophyta</taxon>
        <taxon>Tracheophyta</taxon>
        <taxon>Spermatophyta</taxon>
        <taxon>Magnoliopsida</taxon>
        <taxon>eudicotyledons</taxon>
        <taxon>Gunneridae</taxon>
        <taxon>Pentapetalae</taxon>
        <taxon>rosids</taxon>
        <taxon>fabids</taxon>
        <taxon>Celastrales</taxon>
        <taxon>Celastraceae</taxon>
        <taxon>Tripterygium</taxon>
    </lineage>
</organism>
<dbReference type="PANTHER" id="PTHR35318">
    <property type="entry name" value="BNAA10G08410D PROTEIN"/>
    <property type="match status" value="1"/>
</dbReference>
<keyword evidence="1" id="KW-0732">Signal</keyword>
<gene>
    <name evidence="2" type="ORF">HS088_TW21G00133</name>
</gene>
<name>A0A7J7C1K1_TRIWF</name>
<protein>
    <submittedName>
        <fullName evidence="2">Uncharacterized protein</fullName>
    </submittedName>
</protein>
<evidence type="ECO:0000313" key="3">
    <source>
        <dbReference type="Proteomes" id="UP000593562"/>
    </source>
</evidence>
<comment type="caution">
    <text evidence="2">The sequence shown here is derived from an EMBL/GenBank/DDBJ whole genome shotgun (WGS) entry which is preliminary data.</text>
</comment>
<dbReference type="FunCoup" id="A0A7J7C1K1">
    <property type="interactions" value="78"/>
</dbReference>
<reference evidence="2 3" key="1">
    <citation type="journal article" date="2020" name="Nat. Commun.">
        <title>Genome of Tripterygium wilfordii and identification of cytochrome P450 involved in triptolide biosynthesis.</title>
        <authorList>
            <person name="Tu L."/>
            <person name="Su P."/>
            <person name="Zhang Z."/>
            <person name="Gao L."/>
            <person name="Wang J."/>
            <person name="Hu T."/>
            <person name="Zhou J."/>
            <person name="Zhang Y."/>
            <person name="Zhao Y."/>
            <person name="Liu Y."/>
            <person name="Song Y."/>
            <person name="Tong Y."/>
            <person name="Lu Y."/>
            <person name="Yang J."/>
            <person name="Xu C."/>
            <person name="Jia M."/>
            <person name="Peters R.J."/>
            <person name="Huang L."/>
            <person name="Gao W."/>
        </authorList>
    </citation>
    <scope>NUCLEOTIDE SEQUENCE [LARGE SCALE GENOMIC DNA]</scope>
    <source>
        <strain evidence="3">cv. XIE 37</strain>
        <tissue evidence="2">Leaf</tissue>
    </source>
</reference>
<sequence length="143" mass="15634">MKFLLEFVSCCGCATTTAAKNDSVNGSVVLELGPSPISPLSEETISLVSSQRRYRRRKRGRVGSSGCCSAAGGGEWRPSLSSIDEDHVVMIERRRKIEVKRTVKRKGSLRGGSGDIGRDRTFSDDSGIPFLVMPEFSPTPFMF</sequence>
<proteinExistence type="predicted"/>
<feature type="signal peptide" evidence="1">
    <location>
        <begin position="1"/>
        <end position="19"/>
    </location>
</feature>
<dbReference type="AlphaFoldDB" id="A0A7J7C1K1"/>